<feature type="compositionally biased region" description="Basic residues" evidence="1">
    <location>
        <begin position="144"/>
        <end position="154"/>
    </location>
</feature>
<evidence type="ECO:0000313" key="3">
    <source>
        <dbReference type="Proteomes" id="UP001174694"/>
    </source>
</evidence>
<dbReference type="AlphaFoldDB" id="A0AA38RPX3"/>
<feature type="compositionally biased region" description="Basic and acidic residues" evidence="1">
    <location>
        <begin position="160"/>
        <end position="172"/>
    </location>
</feature>
<proteinExistence type="predicted"/>
<organism evidence="2 3">
    <name type="scientific">Pleurostoma richardsiae</name>
    <dbReference type="NCBI Taxonomy" id="41990"/>
    <lineage>
        <taxon>Eukaryota</taxon>
        <taxon>Fungi</taxon>
        <taxon>Dikarya</taxon>
        <taxon>Ascomycota</taxon>
        <taxon>Pezizomycotina</taxon>
        <taxon>Sordariomycetes</taxon>
        <taxon>Sordariomycetidae</taxon>
        <taxon>Calosphaeriales</taxon>
        <taxon>Pleurostomataceae</taxon>
        <taxon>Pleurostoma</taxon>
    </lineage>
</organism>
<accession>A0AA38RPX3</accession>
<evidence type="ECO:0000256" key="1">
    <source>
        <dbReference type="SAM" id="MobiDB-lite"/>
    </source>
</evidence>
<dbReference type="PANTHER" id="PTHR40642:SF1">
    <property type="entry name" value="YALI0F31295P"/>
    <property type="match status" value="1"/>
</dbReference>
<comment type="caution">
    <text evidence="2">The sequence shown here is derived from an EMBL/GenBank/DDBJ whole genome shotgun (WGS) entry which is preliminary data.</text>
</comment>
<feature type="region of interest" description="Disordered" evidence="1">
    <location>
        <begin position="190"/>
        <end position="210"/>
    </location>
</feature>
<keyword evidence="3" id="KW-1185">Reference proteome</keyword>
<dbReference type="Pfam" id="PF12720">
    <property type="entry name" value="DUF3807"/>
    <property type="match status" value="1"/>
</dbReference>
<feature type="region of interest" description="Disordered" evidence="1">
    <location>
        <begin position="127"/>
        <end position="172"/>
    </location>
</feature>
<reference evidence="2" key="1">
    <citation type="submission" date="2022-07" db="EMBL/GenBank/DDBJ databases">
        <title>Fungi with potential for degradation of polypropylene.</title>
        <authorList>
            <person name="Gostincar C."/>
        </authorList>
    </citation>
    <scope>NUCLEOTIDE SEQUENCE</scope>
    <source>
        <strain evidence="2">EXF-13308</strain>
    </source>
</reference>
<protein>
    <submittedName>
        <fullName evidence="2">Uncharacterized protein</fullName>
    </submittedName>
</protein>
<sequence>MTFSVPEISQADLYSFYETHFSSDAIGIFEAQFLAPVGTYVGGTEATEQEEEYEYFEEDDDDDGLGYYADGVKRTLTDEQIAMFRHSEMEALKKAVASAKLHTPVPVETAKAARDNAWDEGEVFSDGEIAEARVPPEPAEAKKSNKKKRKRGKGGGRNNHAQELKPDLRKRTWDVVETGLVESLNYDEVEGDQAVTGRSAQRRHISYDDD</sequence>
<dbReference type="InterPro" id="IPR024526">
    <property type="entry name" value="DUF3807"/>
</dbReference>
<evidence type="ECO:0000313" key="2">
    <source>
        <dbReference type="EMBL" id="KAJ9152125.1"/>
    </source>
</evidence>
<dbReference type="EMBL" id="JANBVO010000005">
    <property type="protein sequence ID" value="KAJ9152125.1"/>
    <property type="molecule type" value="Genomic_DNA"/>
</dbReference>
<dbReference type="PANTHER" id="PTHR40642">
    <property type="entry name" value="YALI0F31295P"/>
    <property type="match status" value="1"/>
</dbReference>
<name>A0AA38RPX3_9PEZI</name>
<dbReference type="Proteomes" id="UP001174694">
    <property type="component" value="Unassembled WGS sequence"/>
</dbReference>
<gene>
    <name evidence="2" type="ORF">NKR23_g2610</name>
</gene>